<keyword evidence="2" id="KW-1185">Reference proteome</keyword>
<name>A0ABP7UHR0_9ACTN</name>
<dbReference type="PANTHER" id="PTHR43857">
    <property type="entry name" value="BLR7761 PROTEIN"/>
    <property type="match status" value="1"/>
</dbReference>
<dbReference type="RefSeq" id="WP_250090884.1">
    <property type="nucleotide sequence ID" value="NZ_BAAAZY010000005.1"/>
</dbReference>
<proteinExistence type="predicted"/>
<dbReference type="Pfam" id="PF01042">
    <property type="entry name" value="Ribonuc_L-PSP"/>
    <property type="match status" value="1"/>
</dbReference>
<protein>
    <recommendedName>
        <fullName evidence="3">RidA family protein</fullName>
    </recommendedName>
</protein>
<evidence type="ECO:0000313" key="2">
    <source>
        <dbReference type="Proteomes" id="UP001499984"/>
    </source>
</evidence>
<dbReference type="InterPro" id="IPR006175">
    <property type="entry name" value="YjgF/YER057c/UK114"/>
</dbReference>
<dbReference type="EMBL" id="BAAAZY010000005">
    <property type="protein sequence ID" value="GAA4043524.1"/>
    <property type="molecule type" value="Genomic_DNA"/>
</dbReference>
<dbReference type="Proteomes" id="UP001499984">
    <property type="component" value="Unassembled WGS sequence"/>
</dbReference>
<accession>A0ABP7UHR0</accession>
<dbReference type="CDD" id="cd06154">
    <property type="entry name" value="YjgF_YER057c_UK114_like_6"/>
    <property type="match status" value="1"/>
</dbReference>
<dbReference type="Gene3D" id="3.30.1330.40">
    <property type="entry name" value="RutC-like"/>
    <property type="match status" value="1"/>
</dbReference>
<comment type="caution">
    <text evidence="1">The sequence shown here is derived from an EMBL/GenBank/DDBJ whole genome shotgun (WGS) entry which is preliminary data.</text>
</comment>
<organism evidence="1 2">
    <name type="scientific">Streptomyces shaanxiensis</name>
    <dbReference type="NCBI Taxonomy" id="653357"/>
    <lineage>
        <taxon>Bacteria</taxon>
        <taxon>Bacillati</taxon>
        <taxon>Actinomycetota</taxon>
        <taxon>Actinomycetes</taxon>
        <taxon>Kitasatosporales</taxon>
        <taxon>Streptomycetaceae</taxon>
        <taxon>Streptomyces</taxon>
    </lineage>
</organism>
<dbReference type="PANTHER" id="PTHR43857:SF1">
    <property type="entry name" value="YJGH FAMILY PROTEIN"/>
    <property type="match status" value="1"/>
</dbReference>
<dbReference type="SUPFAM" id="SSF55298">
    <property type="entry name" value="YjgF-like"/>
    <property type="match status" value="1"/>
</dbReference>
<evidence type="ECO:0008006" key="3">
    <source>
        <dbReference type="Google" id="ProtNLM"/>
    </source>
</evidence>
<evidence type="ECO:0000313" key="1">
    <source>
        <dbReference type="EMBL" id="GAA4043524.1"/>
    </source>
</evidence>
<sequence length="136" mass="15126">MTEQHAGRVAILSGSTFEEQIGYARAVVDGDWVHVSGTTGFDYAAMTISEDVVEQAEQCLRNVGAALEEAGCSFADVVRVRYLLPEREDFEPCWPVLRRYFGEVRPAATMMVCGLADPRMRFEIEVYARRGSGARV</sequence>
<dbReference type="InterPro" id="IPR035959">
    <property type="entry name" value="RutC-like_sf"/>
</dbReference>
<reference evidence="2" key="1">
    <citation type="journal article" date="2019" name="Int. J. Syst. Evol. Microbiol.">
        <title>The Global Catalogue of Microorganisms (GCM) 10K type strain sequencing project: providing services to taxonomists for standard genome sequencing and annotation.</title>
        <authorList>
            <consortium name="The Broad Institute Genomics Platform"/>
            <consortium name="The Broad Institute Genome Sequencing Center for Infectious Disease"/>
            <person name="Wu L."/>
            <person name="Ma J."/>
        </authorList>
    </citation>
    <scope>NUCLEOTIDE SEQUENCE [LARGE SCALE GENOMIC DNA]</scope>
    <source>
        <strain evidence="2">JCM 16925</strain>
    </source>
</reference>
<gene>
    <name evidence="1" type="ORF">GCM10022233_10850</name>
</gene>